<reference evidence="1" key="1">
    <citation type="journal article" date="2020" name="Nature">
        <title>Giant virus diversity and host interactions through global metagenomics.</title>
        <authorList>
            <person name="Schulz F."/>
            <person name="Roux S."/>
            <person name="Paez-Espino D."/>
            <person name="Jungbluth S."/>
            <person name="Walsh D.A."/>
            <person name="Denef V.J."/>
            <person name="McMahon K.D."/>
            <person name="Konstantinidis K.T."/>
            <person name="Eloe-Fadrosh E.A."/>
            <person name="Kyrpides N.C."/>
            <person name="Woyke T."/>
        </authorList>
    </citation>
    <scope>NUCLEOTIDE SEQUENCE</scope>
    <source>
        <strain evidence="1">GVMAG-S-1016704-121</strain>
    </source>
</reference>
<dbReference type="AlphaFoldDB" id="A0A6C0LU30"/>
<sequence length="123" mass="13747">MANINKIHTSLRNVKPNTDILITITRPGYRVFQNIMIKCATIEEHDDETSIDPVLSTSFIIRSNCALPIVFGYTITKHAGNPDSDTIAIVDGYSVKFPIGFHGVNQKWTHEFNIVDARESTGK</sequence>
<dbReference type="EMBL" id="MN740558">
    <property type="protein sequence ID" value="QHU33515.1"/>
    <property type="molecule type" value="Genomic_DNA"/>
</dbReference>
<evidence type="ECO:0000313" key="1">
    <source>
        <dbReference type="EMBL" id="QHU33515.1"/>
    </source>
</evidence>
<protein>
    <submittedName>
        <fullName evidence="1">Uncharacterized protein</fullName>
    </submittedName>
</protein>
<proteinExistence type="predicted"/>
<name>A0A6C0LU30_9ZZZZ</name>
<organism evidence="1">
    <name type="scientific">viral metagenome</name>
    <dbReference type="NCBI Taxonomy" id="1070528"/>
    <lineage>
        <taxon>unclassified sequences</taxon>
        <taxon>metagenomes</taxon>
        <taxon>organismal metagenomes</taxon>
    </lineage>
</organism>
<accession>A0A6C0LU30</accession>